<dbReference type="Proteomes" id="UP000664859">
    <property type="component" value="Unassembled WGS sequence"/>
</dbReference>
<dbReference type="GO" id="GO:0032259">
    <property type="term" value="P:methylation"/>
    <property type="evidence" value="ECO:0007669"/>
    <property type="project" value="UniProtKB-KW"/>
</dbReference>
<dbReference type="GO" id="GO:0008270">
    <property type="term" value="F:zinc ion binding"/>
    <property type="evidence" value="ECO:0007669"/>
    <property type="project" value="UniProtKB-KW"/>
</dbReference>
<accession>A0A836CC56</accession>
<reference evidence="11" key="1">
    <citation type="submission" date="2021-02" db="EMBL/GenBank/DDBJ databases">
        <title>First Annotated Genome of the Yellow-green Alga Tribonema minus.</title>
        <authorList>
            <person name="Mahan K.M."/>
        </authorList>
    </citation>
    <scope>NUCLEOTIDE SEQUENCE</scope>
    <source>
        <strain evidence="11">UTEX B ZZ1240</strain>
    </source>
</reference>
<dbReference type="PROSITE" id="PS50280">
    <property type="entry name" value="SET"/>
    <property type="match status" value="1"/>
</dbReference>
<evidence type="ECO:0000256" key="4">
    <source>
        <dbReference type="ARBA" id="ARBA00022679"/>
    </source>
</evidence>
<keyword evidence="12" id="KW-1185">Reference proteome</keyword>
<name>A0A836CC56_9STRA</name>
<dbReference type="GO" id="GO:0005634">
    <property type="term" value="C:nucleus"/>
    <property type="evidence" value="ECO:0007669"/>
    <property type="project" value="InterPro"/>
</dbReference>
<comment type="subcellular location">
    <subcellularLocation>
        <location evidence="1">Chromosome</location>
    </subcellularLocation>
</comment>
<feature type="region of interest" description="Disordered" evidence="9">
    <location>
        <begin position="476"/>
        <end position="501"/>
    </location>
</feature>
<evidence type="ECO:0000256" key="3">
    <source>
        <dbReference type="ARBA" id="ARBA00022603"/>
    </source>
</evidence>
<keyword evidence="7" id="KW-0863">Zinc-finger</keyword>
<comment type="caution">
    <text evidence="11">The sequence shown here is derived from an EMBL/GenBank/DDBJ whole genome shotgun (WGS) entry which is preliminary data.</text>
</comment>
<keyword evidence="4" id="KW-0808">Transferase</keyword>
<keyword evidence="2" id="KW-0158">Chromosome</keyword>
<dbReference type="SMART" id="SM00317">
    <property type="entry name" value="SET"/>
    <property type="match status" value="1"/>
</dbReference>
<dbReference type="PANTHER" id="PTHR46223">
    <property type="entry name" value="HISTONE-LYSINE N-METHYLTRANSFERASE SUV39H"/>
    <property type="match status" value="1"/>
</dbReference>
<dbReference type="GO" id="GO:0042054">
    <property type="term" value="F:histone methyltransferase activity"/>
    <property type="evidence" value="ECO:0007669"/>
    <property type="project" value="InterPro"/>
</dbReference>
<evidence type="ECO:0000256" key="8">
    <source>
        <dbReference type="ARBA" id="ARBA00022833"/>
    </source>
</evidence>
<evidence type="ECO:0000256" key="6">
    <source>
        <dbReference type="ARBA" id="ARBA00022723"/>
    </source>
</evidence>
<dbReference type="Gene3D" id="2.170.270.10">
    <property type="entry name" value="SET domain"/>
    <property type="match status" value="1"/>
</dbReference>
<evidence type="ECO:0000259" key="10">
    <source>
        <dbReference type="PROSITE" id="PS50280"/>
    </source>
</evidence>
<keyword evidence="8" id="KW-0862">Zinc</keyword>
<dbReference type="PANTHER" id="PTHR46223:SF3">
    <property type="entry name" value="HISTONE-LYSINE N-METHYLTRANSFERASE SET-23"/>
    <property type="match status" value="1"/>
</dbReference>
<gene>
    <name evidence="11" type="ORF">JKP88DRAFT_349321</name>
</gene>
<dbReference type="InterPro" id="IPR001214">
    <property type="entry name" value="SET_dom"/>
</dbReference>
<organism evidence="11 12">
    <name type="scientific">Tribonema minus</name>
    <dbReference type="NCBI Taxonomy" id="303371"/>
    <lineage>
        <taxon>Eukaryota</taxon>
        <taxon>Sar</taxon>
        <taxon>Stramenopiles</taxon>
        <taxon>Ochrophyta</taxon>
        <taxon>PX clade</taxon>
        <taxon>Xanthophyceae</taxon>
        <taxon>Tribonematales</taxon>
        <taxon>Tribonemataceae</taxon>
        <taxon>Tribonema</taxon>
    </lineage>
</organism>
<proteinExistence type="predicted"/>
<dbReference type="InterPro" id="IPR046341">
    <property type="entry name" value="SET_dom_sf"/>
</dbReference>
<evidence type="ECO:0000256" key="7">
    <source>
        <dbReference type="ARBA" id="ARBA00022771"/>
    </source>
</evidence>
<evidence type="ECO:0000256" key="1">
    <source>
        <dbReference type="ARBA" id="ARBA00004286"/>
    </source>
</evidence>
<dbReference type="SUPFAM" id="SSF82199">
    <property type="entry name" value="SET domain"/>
    <property type="match status" value="1"/>
</dbReference>
<evidence type="ECO:0000313" key="12">
    <source>
        <dbReference type="Proteomes" id="UP000664859"/>
    </source>
</evidence>
<feature type="domain" description="SET" evidence="10">
    <location>
        <begin position="845"/>
        <end position="995"/>
    </location>
</feature>
<keyword evidence="6" id="KW-0479">Metal-binding</keyword>
<keyword evidence="3" id="KW-0489">Methyltransferase</keyword>
<keyword evidence="5" id="KW-0949">S-adenosyl-L-methionine</keyword>
<evidence type="ECO:0000313" key="11">
    <source>
        <dbReference type="EMBL" id="KAG5180955.1"/>
    </source>
</evidence>
<dbReference type="Pfam" id="PF00856">
    <property type="entry name" value="SET"/>
    <property type="match status" value="1"/>
</dbReference>
<evidence type="ECO:0000256" key="5">
    <source>
        <dbReference type="ARBA" id="ARBA00022691"/>
    </source>
</evidence>
<dbReference type="InterPro" id="IPR007728">
    <property type="entry name" value="Pre-SET_dom"/>
</dbReference>
<dbReference type="AlphaFoldDB" id="A0A836CC56"/>
<sequence>MVEDTADDAFAKINPNCQDHKGKCSICKKAGVKGQILLECMHSECRVKYHAYCMMLERPLSTTPAFHAYCMMLERPRRTVRCGEHTRPGGRDARRFHYCAKHRKAADALHDKEEWDLDPETDAPPPFSLPFRRRRCARAAAAAAALRAAAAALGGGAAKDASPQKSAATDAAAALAVRGSGSGDSVAAAAGIAAADAAAGSAAPAAAAAAASSAAAATATVTRAHGSRRDAAAAAAAAVLETTAASLSSSDAAAAVARVLAALSDAIDAAPMPGLRHAWAVSCLLALLASDAARAGALGALLLPPPPHRRGSSGAAPSSAAAFSSAAVKEEEEEGGAEAEALLLLRGALLRVDLSLSRAALVGGDRAVADAAVTPVAMGRCPAQLEMAVRACAARAHAARGALSPLVREQQLWDSCSGSSGSGGGAATIKWRGTACVACLEPQGAVPWHHCHMCGVHFHVKCAAKVAHRLKRGVGGGGGGGGDDGGDDGGGGGGGGSGSGGARKYRCRVCAASEALRGAAHRRNLADVYKILRATTCADPAHQPHAGTSILRATTCADPAHQPHPRASVTALHLAARQGWYEGLSLMLHAARVAAGGAGDGVPFGAGAALRGGLPRACLPAAAIPDLPFGAGAALRGRLLRALLPPRRYQKCLTAYDVACEQHDMASAYVLRTTYEGMDPDDRTVLYQWPRGARLGRDISCGLERVPVPWLNEVDDEPFPSDEFTYVTRVIEGRGVVFNWQLASPRAPRPCTCGSKRKRGEDANASPKCGSKRKRGEDASAPCGKDRRKRGEDASAPPKCTGCAAHNQRQSARTECNMLCPCYQVAPSGAVVNCGMRAAQQGVDRQLLVFKHRGVKGWGVRTLEWLPQECLVCVYAGGVDCLVCVYAGEVVTMEEYEERETVYTEQKKGSYGFYCSASHSARTLWVIDATVYRNVGGFLNHACGESNLKMVRVVGECGAATAAPNAGLPAFAPATYALITTRTIERGEELTFHYGDSKMRFEPCFCAPCTRAKQRKDEAAKRRGFAGRCCCCCWLTSRVA</sequence>
<evidence type="ECO:0000256" key="9">
    <source>
        <dbReference type="SAM" id="MobiDB-lite"/>
    </source>
</evidence>
<feature type="region of interest" description="Disordered" evidence="9">
    <location>
        <begin position="747"/>
        <end position="804"/>
    </location>
</feature>
<dbReference type="SMART" id="SM00249">
    <property type="entry name" value="PHD"/>
    <property type="match status" value="2"/>
</dbReference>
<dbReference type="OrthoDB" id="616263at2759"/>
<dbReference type="EMBL" id="JAFCMP010000346">
    <property type="protein sequence ID" value="KAG5180955.1"/>
    <property type="molecule type" value="Genomic_DNA"/>
</dbReference>
<dbReference type="GO" id="GO:0005694">
    <property type="term" value="C:chromosome"/>
    <property type="evidence" value="ECO:0007669"/>
    <property type="project" value="UniProtKB-SubCell"/>
</dbReference>
<protein>
    <recommendedName>
        <fullName evidence="10">SET domain-containing protein</fullName>
    </recommendedName>
</protein>
<dbReference type="InterPro" id="IPR050973">
    <property type="entry name" value="H3K9_Histone-Lys_N-MTase"/>
</dbReference>
<evidence type="ECO:0000256" key="2">
    <source>
        <dbReference type="ARBA" id="ARBA00022454"/>
    </source>
</evidence>
<dbReference type="InterPro" id="IPR001965">
    <property type="entry name" value="Znf_PHD"/>
</dbReference>
<dbReference type="SMART" id="SM00468">
    <property type="entry name" value="PreSET"/>
    <property type="match status" value="1"/>
</dbReference>